<evidence type="ECO:0000313" key="15">
    <source>
        <dbReference type="Proteomes" id="UP000001038"/>
    </source>
</evidence>
<feature type="compositionally biased region" description="Acidic residues" evidence="12">
    <location>
        <begin position="260"/>
        <end position="269"/>
    </location>
</feature>
<dbReference type="STRING" id="8090.ENSORLP00000028779"/>
<comment type="catalytic activity">
    <reaction evidence="11">
        <text>4-demethyl-7-[(3S)-3-amino-3-carboxypropyl]wyosine(37) in tRNA(Phe) + S-adenosyl-L-methionine = 7-[(3S)-3-amino-3-carboxypropyl]wyosine(37) in tRNA(Phe) + S-adenosyl-L-homocysteine + H(+)</text>
        <dbReference type="Rhea" id="RHEA:36635"/>
        <dbReference type="Rhea" id="RHEA-COMP:10378"/>
        <dbReference type="Rhea" id="RHEA-COMP:10379"/>
        <dbReference type="ChEBI" id="CHEBI:15378"/>
        <dbReference type="ChEBI" id="CHEBI:57856"/>
        <dbReference type="ChEBI" id="CHEBI:59789"/>
        <dbReference type="ChEBI" id="CHEBI:73543"/>
        <dbReference type="ChEBI" id="CHEBI:73550"/>
        <dbReference type="EC" id="2.1.1.282"/>
    </reaction>
</comment>
<gene>
    <name evidence="14" type="primary">TYW3</name>
    <name evidence="14" type="synonym">tyw3</name>
</gene>
<sequence>MAVSMETFAQWKNTTLGKLDQSRKGSVDERARHVVCLLNSQERFFTTSSCSGRIVLMDGPPEGGVVQKKDCRWLFISHDPCRSEDLVSALSRSSGEAVLKFEAFVLHVQCHRLEDAQLLHSVAVNSGFRNSGLTVSRSGKIIMAVRSTHGLEVPLSHGGKLLVGEEYVHFLTQKANQKMEENFRRIHRSVRCPLPGRLKNWTASETLFRFFQILQAALTAETPDLQGAEDPAVTPGEQENQAAVYRRRRKRHQSQTHAELDEEDSCSLDDCLDLFS</sequence>
<reference evidence="14 15" key="1">
    <citation type="journal article" date="2007" name="Nature">
        <title>The medaka draft genome and insights into vertebrate genome evolution.</title>
        <authorList>
            <person name="Kasahara M."/>
            <person name="Naruse K."/>
            <person name="Sasaki S."/>
            <person name="Nakatani Y."/>
            <person name="Qu W."/>
            <person name="Ahsan B."/>
            <person name="Yamada T."/>
            <person name="Nagayasu Y."/>
            <person name="Doi K."/>
            <person name="Kasai Y."/>
            <person name="Jindo T."/>
            <person name="Kobayashi D."/>
            <person name="Shimada A."/>
            <person name="Toyoda A."/>
            <person name="Kuroki Y."/>
            <person name="Fujiyama A."/>
            <person name="Sasaki T."/>
            <person name="Shimizu A."/>
            <person name="Asakawa S."/>
            <person name="Shimizu N."/>
            <person name="Hashimoto S."/>
            <person name="Yang J."/>
            <person name="Lee Y."/>
            <person name="Matsushima K."/>
            <person name="Sugano S."/>
            <person name="Sakaizumi M."/>
            <person name="Narita T."/>
            <person name="Ohishi K."/>
            <person name="Haga S."/>
            <person name="Ohta F."/>
            <person name="Nomoto H."/>
            <person name="Nogata K."/>
            <person name="Morishita T."/>
            <person name="Endo T."/>
            <person name="Shin-I T."/>
            <person name="Takeda H."/>
            <person name="Morishita S."/>
            <person name="Kohara Y."/>
        </authorList>
    </citation>
    <scope>NUCLEOTIDE SEQUENCE [LARGE SCALE GENOMIC DNA]</scope>
    <source>
        <strain evidence="14 15">Hd-rR</strain>
    </source>
</reference>
<organism evidence="14 15">
    <name type="scientific">Oryzias latipes</name>
    <name type="common">Japanese rice fish</name>
    <name type="synonym">Japanese killifish</name>
    <dbReference type="NCBI Taxonomy" id="8090"/>
    <lineage>
        <taxon>Eukaryota</taxon>
        <taxon>Metazoa</taxon>
        <taxon>Chordata</taxon>
        <taxon>Craniata</taxon>
        <taxon>Vertebrata</taxon>
        <taxon>Euteleostomi</taxon>
        <taxon>Actinopterygii</taxon>
        <taxon>Neopterygii</taxon>
        <taxon>Teleostei</taxon>
        <taxon>Neoteleostei</taxon>
        <taxon>Acanthomorphata</taxon>
        <taxon>Ovalentaria</taxon>
        <taxon>Atherinomorphae</taxon>
        <taxon>Beloniformes</taxon>
        <taxon>Adrianichthyidae</taxon>
        <taxon>Oryziinae</taxon>
        <taxon>Oryzias</taxon>
    </lineage>
</organism>
<feature type="domain" description="tRNA wybutosine-synthesizing protein" evidence="13">
    <location>
        <begin position="10"/>
        <end position="188"/>
    </location>
</feature>
<evidence type="ECO:0000256" key="1">
    <source>
        <dbReference type="ARBA" id="ARBA00004797"/>
    </source>
</evidence>
<dbReference type="Proteomes" id="UP000001038">
    <property type="component" value="Chromosome 17"/>
</dbReference>
<accession>A0A3B3HA14</accession>
<evidence type="ECO:0000256" key="3">
    <source>
        <dbReference type="ARBA" id="ARBA00012750"/>
    </source>
</evidence>
<dbReference type="EC" id="2.1.1.282" evidence="3"/>
<dbReference type="GO" id="GO:0005737">
    <property type="term" value="C:cytoplasm"/>
    <property type="evidence" value="ECO:0000318"/>
    <property type="project" value="GO_Central"/>
</dbReference>
<dbReference type="InterPro" id="IPR036602">
    <property type="entry name" value="tRNA_yW-synthesising-like_sf"/>
</dbReference>
<evidence type="ECO:0000259" key="13">
    <source>
        <dbReference type="Pfam" id="PF02676"/>
    </source>
</evidence>
<dbReference type="FunCoup" id="A0A3B3HA14">
    <property type="interactions" value="166"/>
</dbReference>
<dbReference type="GeneTree" id="ENSGT00940000153304"/>
<evidence type="ECO:0000256" key="4">
    <source>
        <dbReference type="ARBA" id="ARBA00016536"/>
    </source>
</evidence>
<dbReference type="AlphaFoldDB" id="A0A3B3HA14"/>
<dbReference type="Bgee" id="ENSORLG00000004470">
    <property type="expression patterns" value="Expressed in pharyngeal gill and 14 other cell types or tissues"/>
</dbReference>
<evidence type="ECO:0000256" key="7">
    <source>
        <dbReference type="ARBA" id="ARBA00022691"/>
    </source>
</evidence>
<evidence type="ECO:0000256" key="9">
    <source>
        <dbReference type="ARBA" id="ARBA00025378"/>
    </source>
</evidence>
<dbReference type="GO" id="GO:0008175">
    <property type="term" value="F:tRNA methyltransferase activity"/>
    <property type="evidence" value="ECO:0000318"/>
    <property type="project" value="GO_Central"/>
</dbReference>
<evidence type="ECO:0000256" key="5">
    <source>
        <dbReference type="ARBA" id="ARBA00022603"/>
    </source>
</evidence>
<reference evidence="14" key="3">
    <citation type="submission" date="2025-09" db="UniProtKB">
        <authorList>
            <consortium name="Ensembl"/>
        </authorList>
    </citation>
    <scope>IDENTIFICATION</scope>
    <source>
        <strain evidence="14">Hd-rR</strain>
    </source>
</reference>
<evidence type="ECO:0000256" key="11">
    <source>
        <dbReference type="ARBA" id="ARBA00049202"/>
    </source>
</evidence>
<dbReference type="Gene3D" id="3.30.1960.10">
    <property type="entry name" value="tRNA wybutosine-synthesizing-like"/>
    <property type="match status" value="1"/>
</dbReference>
<keyword evidence="6" id="KW-0808">Transferase</keyword>
<keyword evidence="8" id="KW-0819">tRNA processing</keyword>
<comment type="pathway">
    <text evidence="1">tRNA modification; wybutosine-tRNA(Phe) biosynthesis.</text>
</comment>
<dbReference type="Pfam" id="PF02676">
    <property type="entry name" value="TYW3"/>
    <property type="match status" value="1"/>
</dbReference>
<dbReference type="GO" id="GO:0030488">
    <property type="term" value="P:tRNA methylation"/>
    <property type="evidence" value="ECO:0000318"/>
    <property type="project" value="GO_Central"/>
</dbReference>
<evidence type="ECO:0000313" key="14">
    <source>
        <dbReference type="Ensembl" id="ENSORLP00000028779.1"/>
    </source>
</evidence>
<dbReference type="FunFam" id="3.30.1960.10:FF:000001">
    <property type="entry name" value="tRNA wybutosine-synthesizing protein 3 homolog"/>
    <property type="match status" value="1"/>
</dbReference>
<comment type="function">
    <text evidence="9">Probable S-adenosyl-L-methionine-dependent methyltransferase that acts as a component of the wybutosine biosynthesis pathway. Wybutosine is a hyper modified guanosine with a tricyclic base found at the 3'-position adjacent to the anticodon of eukaryotic phenylalanine tRNA.</text>
</comment>
<feature type="compositionally biased region" description="Basic residues" evidence="12">
    <location>
        <begin position="245"/>
        <end position="254"/>
    </location>
</feature>
<keyword evidence="5" id="KW-0489">Methyltransferase</keyword>
<evidence type="ECO:0000256" key="2">
    <source>
        <dbReference type="ARBA" id="ARBA00008569"/>
    </source>
</evidence>
<reference evidence="14" key="2">
    <citation type="submission" date="2025-08" db="UniProtKB">
        <authorList>
            <consortium name="Ensembl"/>
        </authorList>
    </citation>
    <scope>IDENTIFICATION</scope>
    <source>
        <strain evidence="14">Hd-rR</strain>
    </source>
</reference>
<dbReference type="SUPFAM" id="SSF111278">
    <property type="entry name" value="SSo0622-like"/>
    <property type="match status" value="1"/>
</dbReference>
<name>A0A3B3HA14_ORYLA</name>
<dbReference type="PANTHER" id="PTHR48418:SF1">
    <property type="entry name" value="TRNA WYBUTOSINE-SYNTHESIZING PROTEIN 3"/>
    <property type="match status" value="1"/>
</dbReference>
<dbReference type="PANTHER" id="PTHR48418">
    <property type="entry name" value="TRNA WYBUTOSINE-SYNTHESIZING PROTEIN 3"/>
    <property type="match status" value="1"/>
</dbReference>
<evidence type="ECO:0000256" key="12">
    <source>
        <dbReference type="SAM" id="MobiDB-lite"/>
    </source>
</evidence>
<dbReference type="GO" id="GO:0031591">
    <property type="term" value="P:wybutosine biosynthetic process"/>
    <property type="evidence" value="ECO:0000318"/>
    <property type="project" value="GO_Central"/>
</dbReference>
<dbReference type="InParanoid" id="A0A3B3HA14"/>
<protein>
    <recommendedName>
        <fullName evidence="4">tRNA wybutosine-synthesizing protein 3 homolog</fullName>
        <ecNumber evidence="3">2.1.1.282</ecNumber>
    </recommendedName>
    <alternativeName>
        <fullName evidence="10">tRNA(Phe) 7-((3-amino-3-carboxypropyl)-4-demethylwyosine(37)-N(4))-methyltransferase</fullName>
    </alternativeName>
</protein>
<feature type="region of interest" description="Disordered" evidence="12">
    <location>
        <begin position="226"/>
        <end position="269"/>
    </location>
</feature>
<evidence type="ECO:0000256" key="6">
    <source>
        <dbReference type="ARBA" id="ARBA00022679"/>
    </source>
</evidence>
<proteinExistence type="inferred from homology"/>
<evidence type="ECO:0000256" key="8">
    <source>
        <dbReference type="ARBA" id="ARBA00022694"/>
    </source>
</evidence>
<dbReference type="Ensembl" id="ENSORLT00000035064.1">
    <property type="protein sequence ID" value="ENSORLP00000028779.1"/>
    <property type="gene ID" value="ENSORLG00000004470.2"/>
</dbReference>
<dbReference type="InterPro" id="IPR003827">
    <property type="entry name" value="tRNA_yW-synthesising"/>
</dbReference>
<dbReference type="UniPathway" id="UPA00375"/>
<keyword evidence="15" id="KW-1185">Reference proteome</keyword>
<evidence type="ECO:0000256" key="10">
    <source>
        <dbReference type="ARBA" id="ARBA00030554"/>
    </source>
</evidence>
<comment type="similarity">
    <text evidence="2">Belongs to the TYW3 family.</text>
</comment>
<keyword evidence="7" id="KW-0949">S-adenosyl-L-methionine</keyword>